<dbReference type="Pfam" id="PF13692">
    <property type="entry name" value="Glyco_trans_1_4"/>
    <property type="match status" value="1"/>
</dbReference>
<dbReference type="OrthoDB" id="9775208at2"/>
<keyword evidence="3" id="KW-1185">Reference proteome</keyword>
<evidence type="ECO:0000313" key="2">
    <source>
        <dbReference type="EMBL" id="BAO31300.1"/>
    </source>
</evidence>
<dbReference type="Pfam" id="PF13439">
    <property type="entry name" value="Glyco_transf_4"/>
    <property type="match status" value="1"/>
</dbReference>
<accession>W0SL15</accession>
<organism evidence="2 3">
    <name type="scientific">Sulfuritalea hydrogenivorans sk43H</name>
    <dbReference type="NCBI Taxonomy" id="1223802"/>
    <lineage>
        <taxon>Bacteria</taxon>
        <taxon>Pseudomonadati</taxon>
        <taxon>Pseudomonadota</taxon>
        <taxon>Betaproteobacteria</taxon>
        <taxon>Nitrosomonadales</taxon>
        <taxon>Sterolibacteriaceae</taxon>
        <taxon>Sulfuritalea</taxon>
    </lineage>
</organism>
<reference evidence="2 3" key="1">
    <citation type="journal article" date="2014" name="Syst. Appl. Microbiol.">
        <title>Complete genomes of freshwater sulfur oxidizers Sulfuricella denitrificans skB26 and Sulfuritalea hydrogenivorans sk43H: genetic insights into the sulfur oxidation pathway of betaproteobacteria.</title>
        <authorList>
            <person name="Watanabe T."/>
            <person name="Kojima H."/>
            <person name="Fukui M."/>
        </authorList>
    </citation>
    <scope>NUCLEOTIDE SEQUENCE [LARGE SCALE GENOMIC DNA]</scope>
    <source>
        <strain evidence="2">DSM22779</strain>
    </source>
</reference>
<dbReference type="AlphaFoldDB" id="W0SL15"/>
<protein>
    <recommendedName>
        <fullName evidence="1">Glycosyltransferase subfamily 4-like N-terminal domain-containing protein</fullName>
    </recommendedName>
</protein>
<name>W0SL15_9PROT</name>
<dbReference type="Gene3D" id="3.40.50.2000">
    <property type="entry name" value="Glycogen Phosphorylase B"/>
    <property type="match status" value="2"/>
</dbReference>
<dbReference type="RefSeq" id="WP_052473762.1">
    <property type="nucleotide sequence ID" value="NZ_AP012547.1"/>
</dbReference>
<dbReference type="EMBL" id="AP012547">
    <property type="protein sequence ID" value="BAO31300.1"/>
    <property type="molecule type" value="Genomic_DNA"/>
</dbReference>
<dbReference type="GO" id="GO:0016757">
    <property type="term" value="F:glycosyltransferase activity"/>
    <property type="evidence" value="ECO:0007669"/>
    <property type="project" value="TreeGrafter"/>
</dbReference>
<gene>
    <name evidence="2" type="ORF">SUTH_03530</name>
</gene>
<dbReference type="PANTHER" id="PTHR12526">
    <property type="entry name" value="GLYCOSYLTRANSFERASE"/>
    <property type="match status" value="1"/>
</dbReference>
<proteinExistence type="predicted"/>
<dbReference type="KEGG" id="shd:SUTH_03530"/>
<dbReference type="CDD" id="cd03811">
    <property type="entry name" value="GT4_GT28_WabH-like"/>
    <property type="match status" value="1"/>
</dbReference>
<dbReference type="STRING" id="1223802.SUTH_03530"/>
<evidence type="ECO:0000313" key="3">
    <source>
        <dbReference type="Proteomes" id="UP000031637"/>
    </source>
</evidence>
<dbReference type="HOGENOM" id="CLU_009583_0_0_4"/>
<dbReference type="InterPro" id="IPR028098">
    <property type="entry name" value="Glyco_trans_4-like_N"/>
</dbReference>
<dbReference type="Proteomes" id="UP000031637">
    <property type="component" value="Chromosome"/>
</dbReference>
<feature type="domain" description="Glycosyltransferase subfamily 4-like N-terminal" evidence="1">
    <location>
        <begin position="13"/>
        <end position="176"/>
    </location>
</feature>
<dbReference type="SUPFAM" id="SSF53756">
    <property type="entry name" value="UDP-Glycosyltransferase/glycogen phosphorylase"/>
    <property type="match status" value="1"/>
</dbReference>
<dbReference type="PANTHER" id="PTHR12526:SF638">
    <property type="entry name" value="SPORE COAT PROTEIN SA"/>
    <property type="match status" value="1"/>
</dbReference>
<evidence type="ECO:0000259" key="1">
    <source>
        <dbReference type="Pfam" id="PF13439"/>
    </source>
</evidence>
<sequence>MKFALLTTNLAGGGAEKALAKIGSGLAARGHDVDFIVCEDAGLHAANYAPPAGCSFHALSARAGHGWLGKRRLAWRLQRLLATRQHDLLVSTLPFADVVAALARAPRHVCRIANTLSAEIARLPAGKAQRRAARYRTLYGARPLVAVSQGVAEDMRSHFDIAAERMRVIVNPFDPAAIRVLAAEPCAARPNEPYILHVGRFAAQKRHDLLLAAFAQAALPHTLVLLTPPDERLAALIAQNGLQRRVAIADFQANPYPWMAGADLLVLCSDHEGLPNVLIEALACGTRVVSTDCPSGPREILGGELAQWLVPCDNVDALTTAMRAAVAAPKPGADAVAAALAPYDAERALDAWEALARESF</sequence>